<organism evidence="1 5">
    <name type="scientific">Phytophthora fragariae</name>
    <dbReference type="NCBI Taxonomy" id="53985"/>
    <lineage>
        <taxon>Eukaryota</taxon>
        <taxon>Sar</taxon>
        <taxon>Stramenopiles</taxon>
        <taxon>Oomycota</taxon>
        <taxon>Peronosporomycetes</taxon>
        <taxon>Peronosporales</taxon>
        <taxon>Peronosporaceae</taxon>
        <taxon>Phytophthora</taxon>
    </lineage>
</organism>
<evidence type="ECO:0000313" key="1">
    <source>
        <dbReference type="EMBL" id="KAE8933750.1"/>
    </source>
</evidence>
<evidence type="ECO:0000313" key="2">
    <source>
        <dbReference type="EMBL" id="KAE9061462.1"/>
    </source>
</evidence>
<name>A0A6A3EQQ8_9STRA</name>
<evidence type="ECO:0000313" key="7">
    <source>
        <dbReference type="Proteomes" id="UP000486351"/>
    </source>
</evidence>
<accession>A0A6A3EQQ8</accession>
<comment type="caution">
    <text evidence="1">The sequence shown here is derived from an EMBL/GenBank/DDBJ whole genome shotgun (WGS) entry which is preliminary data.</text>
</comment>
<evidence type="ECO:0000313" key="8">
    <source>
        <dbReference type="Proteomes" id="UP000488956"/>
    </source>
</evidence>
<dbReference type="Proteomes" id="UP000486351">
    <property type="component" value="Unassembled WGS sequence"/>
</dbReference>
<protein>
    <submittedName>
        <fullName evidence="1">Uncharacterized protein</fullName>
    </submittedName>
</protein>
<evidence type="ECO:0000313" key="4">
    <source>
        <dbReference type="EMBL" id="KAE9333282.1"/>
    </source>
</evidence>
<dbReference type="Proteomes" id="UP000440732">
    <property type="component" value="Unassembled WGS sequence"/>
</dbReference>
<dbReference type="EMBL" id="QXGA01006960">
    <property type="protein sequence ID" value="KAE9061462.1"/>
    <property type="molecule type" value="Genomic_DNA"/>
</dbReference>
<dbReference type="EMBL" id="QXFX01000951">
    <property type="protein sequence ID" value="KAE9100051.1"/>
    <property type="molecule type" value="Genomic_DNA"/>
</dbReference>
<dbReference type="Proteomes" id="UP000429523">
    <property type="component" value="Unassembled WGS sequence"/>
</dbReference>
<dbReference type="Proteomes" id="UP000488956">
    <property type="component" value="Unassembled WGS sequence"/>
</dbReference>
<evidence type="ECO:0000313" key="6">
    <source>
        <dbReference type="Proteomes" id="UP000440732"/>
    </source>
</evidence>
<gene>
    <name evidence="2" type="ORF">PF006_g31393</name>
    <name evidence="4" type="ORF">PF008_g14517</name>
    <name evidence="1" type="ORF">PF009_g16252</name>
    <name evidence="3" type="ORF">PF010_g14947</name>
</gene>
<sequence length="77" mass="8817">MQKKRDFIMGKMKKAFGSKTADAEELKPLAVEFWEQRNELVYDKTCTVIHSMDHGRYACVCAKIMEALAAFESTILL</sequence>
<dbReference type="AlphaFoldDB" id="A0A6A3EQQ8"/>
<dbReference type="EMBL" id="QXFY01000903">
    <property type="protein sequence ID" value="KAE9333282.1"/>
    <property type="molecule type" value="Genomic_DNA"/>
</dbReference>
<dbReference type="EMBL" id="QXGF01000980">
    <property type="protein sequence ID" value="KAE8933750.1"/>
    <property type="molecule type" value="Genomic_DNA"/>
</dbReference>
<evidence type="ECO:0000313" key="3">
    <source>
        <dbReference type="EMBL" id="KAE9100051.1"/>
    </source>
</evidence>
<evidence type="ECO:0000313" key="5">
    <source>
        <dbReference type="Proteomes" id="UP000429523"/>
    </source>
</evidence>
<reference evidence="5 6" key="1">
    <citation type="submission" date="2018-08" db="EMBL/GenBank/DDBJ databases">
        <title>Genomic investigation of the strawberry pathogen Phytophthora fragariae indicates pathogenicity is determined by transcriptional variation in three key races.</title>
        <authorList>
            <person name="Adams T.M."/>
            <person name="Armitage A.D."/>
            <person name="Sobczyk M.K."/>
            <person name="Bates H.J."/>
            <person name="Dunwell J.M."/>
            <person name="Nellist C.F."/>
            <person name="Harrison R.J."/>
        </authorList>
    </citation>
    <scope>NUCLEOTIDE SEQUENCE [LARGE SCALE GENOMIC DNA]</scope>
    <source>
        <strain evidence="2 6">NOV-5</strain>
        <strain evidence="4 7">NOV-77</strain>
        <strain evidence="1 5">NOV-9</strain>
        <strain evidence="3 8">ONT-3</strain>
    </source>
</reference>
<proteinExistence type="predicted"/>